<keyword evidence="3" id="KW-0805">Transcription regulation</keyword>
<dbReference type="SMART" id="SM00340">
    <property type="entry name" value="HALZ"/>
    <property type="match status" value="1"/>
</dbReference>
<evidence type="ECO:0000256" key="4">
    <source>
        <dbReference type="ARBA" id="ARBA00023163"/>
    </source>
</evidence>
<dbReference type="GO" id="GO:0006355">
    <property type="term" value="P:regulation of DNA-templated transcription"/>
    <property type="evidence" value="ECO:0007669"/>
    <property type="project" value="InterPro"/>
</dbReference>
<reference evidence="8" key="2">
    <citation type="submission" date="2015-06" db="UniProtKB">
        <authorList>
            <consortium name="EnsemblPlants"/>
        </authorList>
    </citation>
    <scope>IDENTIFICATION</scope>
</reference>
<evidence type="ECO:0000256" key="2">
    <source>
        <dbReference type="ARBA" id="ARBA00006074"/>
    </source>
</evidence>
<evidence type="ECO:0000256" key="1">
    <source>
        <dbReference type="ARBA" id="ARBA00004123"/>
    </source>
</evidence>
<dbReference type="PANTHER" id="PTHR45714:SF8">
    <property type="entry name" value="HOMEOBOX-LEUCINE ZIPPER PROTEIN ATHB-17"/>
    <property type="match status" value="1"/>
</dbReference>
<evidence type="ECO:0000256" key="5">
    <source>
        <dbReference type="PROSITE-ProRule" id="PRU00108"/>
    </source>
</evidence>
<dbReference type="InterPro" id="IPR009057">
    <property type="entry name" value="Homeodomain-like_sf"/>
</dbReference>
<name>A0A0E0PRM3_ORYRU</name>
<dbReference type="AlphaFoldDB" id="A0A0E0PRM3"/>
<evidence type="ECO:0000256" key="3">
    <source>
        <dbReference type="ARBA" id="ARBA00023015"/>
    </source>
</evidence>
<comment type="subcellular location">
    <subcellularLocation>
        <location evidence="1 5">Nucleus</location>
    </subcellularLocation>
</comment>
<dbReference type="GO" id="GO:0043565">
    <property type="term" value="F:sequence-specific DNA binding"/>
    <property type="evidence" value="ECO:0007669"/>
    <property type="project" value="InterPro"/>
</dbReference>
<evidence type="ECO:0000256" key="6">
    <source>
        <dbReference type="SAM" id="MobiDB-lite"/>
    </source>
</evidence>
<keyword evidence="5" id="KW-0371">Homeobox</keyword>
<feature type="compositionally biased region" description="Gly residues" evidence="6">
    <location>
        <begin position="30"/>
        <end position="40"/>
    </location>
</feature>
<dbReference type="CDD" id="cd00086">
    <property type="entry name" value="homeodomain"/>
    <property type="match status" value="1"/>
</dbReference>
<dbReference type="SUPFAM" id="SSF46689">
    <property type="entry name" value="Homeodomain-like"/>
    <property type="match status" value="1"/>
</dbReference>
<dbReference type="InterPro" id="IPR003106">
    <property type="entry name" value="Leu_zip_homeo"/>
</dbReference>
<dbReference type="HOGENOM" id="CLU_096230_0_0_1"/>
<dbReference type="GO" id="GO:0005634">
    <property type="term" value="C:nucleus"/>
    <property type="evidence" value="ECO:0007669"/>
    <property type="project" value="UniProtKB-SubCell"/>
</dbReference>
<feature type="domain" description="Homeobox" evidence="7">
    <location>
        <begin position="128"/>
        <end position="158"/>
    </location>
</feature>
<keyword evidence="4" id="KW-0804">Transcription</keyword>
<reference evidence="9" key="1">
    <citation type="submission" date="2013-06" db="EMBL/GenBank/DDBJ databases">
        <authorList>
            <person name="Zhao Q."/>
        </authorList>
    </citation>
    <scope>NUCLEOTIDE SEQUENCE</scope>
    <source>
        <strain evidence="9">cv. W1943</strain>
    </source>
</reference>
<feature type="region of interest" description="Disordered" evidence="6">
    <location>
        <begin position="65"/>
        <end position="94"/>
    </location>
</feature>
<dbReference type="PANTHER" id="PTHR45714">
    <property type="entry name" value="HOMEOBOX-LEUCINE ZIPPER PROTEIN HAT14"/>
    <property type="match status" value="1"/>
</dbReference>
<sequence length="306" mass="34339">MEPMGILKCPSSLKLSVAVPGHALNPFSDGGSGSGSGSGSGCNNNNTRELGIHLDLDRPYAREELPQQGGSMEVQKGEERGGVRHNSSNHRRLSRVQSKQLDEFYRVNHTVDSTSHLRSRKLMEHFQKQKKELADRLNLRISQVDAWFRNRRLSHYYVGLTFLLPHMSVSVEDVNPMIPQYKSVSSVEQVQSSSSAPVTVMLLLVIPFRLIFTNLQSKQKSTEMECAYLKECFNKLKEENHRLQLQVEQLRSTSLQLQLQLQLHSERVATAPTGQQAGTSAAARIFTLPLSGYNPSRGTWFSPNAH</sequence>
<dbReference type="OMA" id="PSRRTWF"/>
<evidence type="ECO:0000313" key="8">
    <source>
        <dbReference type="EnsemblPlants" id="ORUFI05G28790.1"/>
    </source>
</evidence>
<keyword evidence="9" id="KW-1185">Reference proteome</keyword>
<comment type="similarity">
    <text evidence="2">Belongs to the HD-ZIP homeobox family. Class II subfamily.</text>
</comment>
<dbReference type="InterPro" id="IPR001356">
    <property type="entry name" value="HD"/>
</dbReference>
<dbReference type="PROSITE" id="PS50071">
    <property type="entry name" value="HOMEOBOX_2"/>
    <property type="match status" value="1"/>
</dbReference>
<feature type="region of interest" description="Disordered" evidence="6">
    <location>
        <begin position="29"/>
        <end position="49"/>
    </location>
</feature>
<organism evidence="8 9">
    <name type="scientific">Oryza rufipogon</name>
    <name type="common">Brownbeard rice</name>
    <name type="synonym">Asian wild rice</name>
    <dbReference type="NCBI Taxonomy" id="4529"/>
    <lineage>
        <taxon>Eukaryota</taxon>
        <taxon>Viridiplantae</taxon>
        <taxon>Streptophyta</taxon>
        <taxon>Embryophyta</taxon>
        <taxon>Tracheophyta</taxon>
        <taxon>Spermatophyta</taxon>
        <taxon>Magnoliopsida</taxon>
        <taxon>Liliopsida</taxon>
        <taxon>Poales</taxon>
        <taxon>Poaceae</taxon>
        <taxon>BOP clade</taxon>
        <taxon>Oryzoideae</taxon>
        <taxon>Oryzeae</taxon>
        <taxon>Oryzinae</taxon>
        <taxon>Oryza</taxon>
    </lineage>
</organism>
<evidence type="ECO:0000259" key="7">
    <source>
        <dbReference type="PROSITE" id="PS50071"/>
    </source>
</evidence>
<protein>
    <recommendedName>
        <fullName evidence="7">Homeobox domain-containing protein</fullName>
    </recommendedName>
</protein>
<evidence type="ECO:0000313" key="9">
    <source>
        <dbReference type="Proteomes" id="UP000008022"/>
    </source>
</evidence>
<dbReference type="Gramene" id="ORUFI05G28790.1">
    <property type="protein sequence ID" value="ORUFI05G28790.1"/>
    <property type="gene ID" value="ORUFI05G28790"/>
</dbReference>
<keyword evidence="5" id="KW-0238">DNA-binding</keyword>
<dbReference type="InterPro" id="IPR050762">
    <property type="entry name" value="HD-ZIP_Homeobox_LZ_Class_II"/>
</dbReference>
<dbReference type="Proteomes" id="UP000008022">
    <property type="component" value="Unassembled WGS sequence"/>
</dbReference>
<feature type="DNA-binding region" description="Homeobox" evidence="5">
    <location>
        <begin position="130"/>
        <end position="159"/>
    </location>
</feature>
<dbReference type="EnsemblPlants" id="ORUFI05G28790.1">
    <property type="protein sequence ID" value="ORUFI05G28790.1"/>
    <property type="gene ID" value="ORUFI05G28790"/>
</dbReference>
<keyword evidence="5" id="KW-0539">Nucleus</keyword>
<proteinExistence type="inferred from homology"/>
<dbReference type="Gene3D" id="1.10.10.60">
    <property type="entry name" value="Homeodomain-like"/>
    <property type="match status" value="1"/>
</dbReference>
<dbReference type="STRING" id="4529.A0A0E0PRM3"/>
<dbReference type="Pfam" id="PF02183">
    <property type="entry name" value="HALZ"/>
    <property type="match status" value="1"/>
</dbReference>
<accession>A0A0E0PRM3</accession>